<keyword evidence="1" id="KW-0051">Antiviral defense</keyword>
<dbReference type="GO" id="GO:0051607">
    <property type="term" value="P:defense response to virus"/>
    <property type="evidence" value="ECO:0007669"/>
    <property type="project" value="UniProtKB-KW"/>
</dbReference>
<sequence length="232" mass="27142">MKALRLKIYQQTACYKKPFAFKVSETYPLPPYSTVKGMVHSILGADSLIPMKISIQGIYDTIVTDYQTHYFFKRDKTEEFALTADGLGISREFNDITTMPIYMHMLYDVNLVLHIQAADEILEQLESAINSRNIHFSLGRWEDLVRVDECEIIHLQDCGEPRPLHHNAFVPIEYLSDVAHFPYKLNWTYEVINNVRVWNKIQVGYVQKGLWIEQHEQLKIDPYGDLVFFHID</sequence>
<evidence type="ECO:0000313" key="3">
    <source>
        <dbReference type="Proteomes" id="UP000095255"/>
    </source>
</evidence>
<dbReference type="RefSeq" id="WP_069702617.1">
    <property type="nucleotide sequence ID" value="NZ_MJAT01000035.1"/>
</dbReference>
<organism evidence="2 3">
    <name type="scientific">Desulfuribacillus stibiiarsenatis</name>
    <dbReference type="NCBI Taxonomy" id="1390249"/>
    <lineage>
        <taxon>Bacteria</taxon>
        <taxon>Bacillati</taxon>
        <taxon>Bacillota</taxon>
        <taxon>Desulfuribacillia</taxon>
        <taxon>Desulfuribacillales</taxon>
        <taxon>Desulfuribacillaceae</taxon>
        <taxon>Desulfuribacillus</taxon>
    </lineage>
</organism>
<dbReference type="InterPro" id="IPR013337">
    <property type="entry name" value="CRISPR-assoc_prot_Cas5_Tneap"/>
</dbReference>
<reference evidence="2 3" key="1">
    <citation type="submission" date="2016-09" db="EMBL/GenBank/DDBJ databases">
        <title>Desulfuribacillus arsenicus sp. nov., an obligately anaerobic, dissimilatory arsenic- and antimonate-reducing bacterium isolated from anoxic sediments.</title>
        <authorList>
            <person name="Abin C.A."/>
            <person name="Hollibaugh J.T."/>
        </authorList>
    </citation>
    <scope>NUCLEOTIDE SEQUENCE [LARGE SCALE GENOMIC DNA]</scope>
    <source>
        <strain evidence="2 3">MLFW-2</strain>
    </source>
</reference>
<keyword evidence="3" id="KW-1185">Reference proteome</keyword>
<protein>
    <submittedName>
        <fullName evidence="2">Type I-B CRISPR-associated protein Cas5</fullName>
    </submittedName>
</protein>
<dbReference type="STRING" id="1390249.BHU72_06720"/>
<proteinExistence type="predicted"/>
<dbReference type="OrthoDB" id="9782505at2"/>
<dbReference type="EMBL" id="MJAT01000035">
    <property type="protein sequence ID" value="OEH84882.1"/>
    <property type="molecule type" value="Genomic_DNA"/>
</dbReference>
<evidence type="ECO:0000313" key="2">
    <source>
        <dbReference type="EMBL" id="OEH84882.1"/>
    </source>
</evidence>
<dbReference type="InterPro" id="IPR021124">
    <property type="entry name" value="CRISPR-assoc_prot_Cas5"/>
</dbReference>
<comment type="caution">
    <text evidence="2">The sequence shown here is derived from an EMBL/GenBank/DDBJ whole genome shotgun (WGS) entry which is preliminary data.</text>
</comment>
<dbReference type="Pfam" id="PF09704">
    <property type="entry name" value="Cas_Cas5d"/>
    <property type="match status" value="1"/>
</dbReference>
<dbReference type="AlphaFoldDB" id="A0A1E5L422"/>
<dbReference type="NCBIfam" id="TIGR01895">
    <property type="entry name" value="cas_Cas5t"/>
    <property type="match status" value="1"/>
</dbReference>
<accession>A0A1E5L422</accession>
<evidence type="ECO:0000256" key="1">
    <source>
        <dbReference type="ARBA" id="ARBA00023118"/>
    </source>
</evidence>
<dbReference type="NCBIfam" id="TIGR02593">
    <property type="entry name" value="CRISPR_cas5"/>
    <property type="match status" value="1"/>
</dbReference>
<dbReference type="GO" id="GO:0043571">
    <property type="term" value="P:maintenance of CRISPR repeat elements"/>
    <property type="evidence" value="ECO:0007669"/>
    <property type="project" value="InterPro"/>
</dbReference>
<name>A0A1E5L422_9FIRM</name>
<dbReference type="InterPro" id="IPR013422">
    <property type="entry name" value="CRISPR-assoc_prot_Cas5_N"/>
</dbReference>
<dbReference type="Proteomes" id="UP000095255">
    <property type="component" value="Unassembled WGS sequence"/>
</dbReference>
<gene>
    <name evidence="2" type="ORF">BHU72_06720</name>
</gene>